<gene>
    <name evidence="6" type="primary">rmuC</name>
    <name evidence="6" type="ORF">H8699_00220</name>
</gene>
<comment type="function">
    <text evidence="1">Involved in DNA recombination.</text>
</comment>
<dbReference type="InterPro" id="IPR003798">
    <property type="entry name" value="DNA_recombination_RmuC"/>
</dbReference>
<feature type="coiled-coil region" evidence="5">
    <location>
        <begin position="92"/>
        <end position="119"/>
    </location>
</feature>
<evidence type="ECO:0000313" key="6">
    <source>
        <dbReference type="EMBL" id="MBC8527861.1"/>
    </source>
</evidence>
<proteinExistence type="inferred from homology"/>
<dbReference type="PANTHER" id="PTHR30563:SF0">
    <property type="entry name" value="DNA RECOMBINATION PROTEIN RMUC"/>
    <property type="match status" value="1"/>
</dbReference>
<evidence type="ECO:0000256" key="2">
    <source>
        <dbReference type="ARBA" id="ARBA00009840"/>
    </source>
</evidence>
<protein>
    <submittedName>
        <fullName evidence="6">DNA recombination protein RmuC</fullName>
    </submittedName>
</protein>
<dbReference type="Pfam" id="PF02646">
    <property type="entry name" value="RmuC"/>
    <property type="match status" value="1"/>
</dbReference>
<dbReference type="Proteomes" id="UP000654279">
    <property type="component" value="Unassembled WGS sequence"/>
</dbReference>
<sequence length="391" mass="43251">MVLCAVLGILLVIAVGMLLFTRRPDKQMGRALKEEGALLRSETGRALAENRQEIAAAIRGMNDSTVHALSEITRTNDAAFARLRQGMEGRIAAMAQDNARQLEQMRQVVDERLQQTLERRLGESFQTVSQRLEQVHRGLGEMQVLAADVGDLRKVLTNVKARGTWGEVQLGAILGDILTPDQYATNVSVVPGSAERVEFAVKLPGAGGEGTVYLPIDAKFPQEDYLRLLEAQENGAAQAAAEAAKQLESRIRLEAKRIAQKYICPPHTVDFAIMYLPTEGLYAYVLQCPGLAERLQREHRVVLGGPTTLAALLNSLQMGFRTLAIEKRSSEVWALLGQVRTEFERFASLLEKTQKKLQEASNVIDDASRRTRVIQRKLGSVQGEAHETEQE</sequence>
<dbReference type="AlphaFoldDB" id="A0A926CYC1"/>
<evidence type="ECO:0000256" key="3">
    <source>
        <dbReference type="ARBA" id="ARBA00023054"/>
    </source>
</evidence>
<keyword evidence="4" id="KW-0233">DNA recombination</keyword>
<comment type="caution">
    <text evidence="6">The sequence shown here is derived from an EMBL/GenBank/DDBJ whole genome shotgun (WGS) entry which is preliminary data.</text>
</comment>
<dbReference type="GO" id="GO:0006310">
    <property type="term" value="P:DNA recombination"/>
    <property type="evidence" value="ECO:0007669"/>
    <property type="project" value="UniProtKB-KW"/>
</dbReference>
<evidence type="ECO:0000256" key="5">
    <source>
        <dbReference type="SAM" id="Coils"/>
    </source>
</evidence>
<accession>A0A926CYC1</accession>
<reference evidence="6" key="1">
    <citation type="submission" date="2020-08" db="EMBL/GenBank/DDBJ databases">
        <title>Genome public.</title>
        <authorList>
            <person name="Liu C."/>
            <person name="Sun Q."/>
        </authorList>
    </citation>
    <scope>NUCLEOTIDE SEQUENCE</scope>
    <source>
        <strain evidence="6">NSJ-44</strain>
    </source>
</reference>
<evidence type="ECO:0000313" key="7">
    <source>
        <dbReference type="Proteomes" id="UP000654279"/>
    </source>
</evidence>
<keyword evidence="7" id="KW-1185">Reference proteome</keyword>
<keyword evidence="3 5" id="KW-0175">Coiled coil</keyword>
<evidence type="ECO:0000256" key="4">
    <source>
        <dbReference type="ARBA" id="ARBA00023172"/>
    </source>
</evidence>
<dbReference type="EMBL" id="JACRSO010000001">
    <property type="protein sequence ID" value="MBC8527861.1"/>
    <property type="molecule type" value="Genomic_DNA"/>
</dbReference>
<dbReference type="PANTHER" id="PTHR30563">
    <property type="entry name" value="DNA RECOMBINATION PROTEIN RMUC"/>
    <property type="match status" value="1"/>
</dbReference>
<organism evidence="6 7">
    <name type="scientific">Luoshenia tenuis</name>
    <dbReference type="NCBI Taxonomy" id="2763654"/>
    <lineage>
        <taxon>Bacteria</taxon>
        <taxon>Bacillati</taxon>
        <taxon>Bacillota</taxon>
        <taxon>Clostridia</taxon>
        <taxon>Christensenellales</taxon>
        <taxon>Christensenellaceae</taxon>
        <taxon>Luoshenia</taxon>
    </lineage>
</organism>
<name>A0A926CYC1_9FIRM</name>
<comment type="similarity">
    <text evidence="2">Belongs to the RmuC family.</text>
</comment>
<evidence type="ECO:0000256" key="1">
    <source>
        <dbReference type="ARBA" id="ARBA00003416"/>
    </source>
</evidence>